<reference evidence="3" key="1">
    <citation type="journal article" date="2019" name="Sci. Rep.">
        <title>Draft genome of Tanacetum cinerariifolium, the natural source of mosquito coil.</title>
        <authorList>
            <person name="Yamashiro T."/>
            <person name="Shiraishi A."/>
            <person name="Satake H."/>
            <person name="Nakayama K."/>
        </authorList>
    </citation>
    <scope>NUCLEOTIDE SEQUENCE</scope>
</reference>
<feature type="non-terminal residue" evidence="3">
    <location>
        <position position="1"/>
    </location>
</feature>
<dbReference type="PANTHER" id="PTHR33223">
    <property type="entry name" value="CCHC-TYPE DOMAIN-CONTAINING PROTEIN"/>
    <property type="match status" value="1"/>
</dbReference>
<proteinExistence type="predicted"/>
<gene>
    <name evidence="3" type="ORF">Tci_837747</name>
</gene>
<comment type="caution">
    <text evidence="3">The sequence shown here is derived from an EMBL/GenBank/DDBJ whole genome shotgun (WGS) entry which is preliminary data.</text>
</comment>
<accession>A0A699QBC1</accession>
<feature type="region of interest" description="Disordered" evidence="1">
    <location>
        <begin position="216"/>
        <end position="281"/>
    </location>
</feature>
<evidence type="ECO:0000259" key="2">
    <source>
        <dbReference type="Pfam" id="PF03732"/>
    </source>
</evidence>
<dbReference type="PANTHER" id="PTHR33223:SF11">
    <property type="entry name" value="ELEMENT PROTEIN, PUTATIVE-RELATED"/>
    <property type="match status" value="1"/>
</dbReference>
<evidence type="ECO:0000256" key="1">
    <source>
        <dbReference type="SAM" id="MobiDB-lite"/>
    </source>
</evidence>
<dbReference type="AlphaFoldDB" id="A0A699QBC1"/>
<dbReference type="EMBL" id="BKCJ011008126">
    <property type="protein sequence ID" value="GFC65777.1"/>
    <property type="molecule type" value="Genomic_DNA"/>
</dbReference>
<feature type="non-terminal residue" evidence="3">
    <location>
        <position position="281"/>
    </location>
</feature>
<evidence type="ECO:0000313" key="3">
    <source>
        <dbReference type="EMBL" id="GFC65777.1"/>
    </source>
</evidence>
<dbReference type="Pfam" id="PF03732">
    <property type="entry name" value="Retrotrans_gag"/>
    <property type="match status" value="1"/>
</dbReference>
<feature type="compositionally biased region" description="Low complexity" evidence="1">
    <location>
        <begin position="216"/>
        <end position="268"/>
    </location>
</feature>
<feature type="compositionally biased region" description="Polar residues" evidence="1">
    <location>
        <begin position="269"/>
        <end position="281"/>
    </location>
</feature>
<feature type="domain" description="Retrotransposon gag" evidence="2">
    <location>
        <begin position="3"/>
        <end position="55"/>
    </location>
</feature>
<protein>
    <recommendedName>
        <fullName evidence="2">Retrotransposon gag domain-containing protein</fullName>
    </recommendedName>
</protein>
<sequence length="281" mass="31309">PSKTTHLKNEISRFTQRFDETFSEACDRFKELLRACPHHGFSELTQIDTFYNGLTKQDQDFLNAASGDTFYNGLTKQDQDFLNAASGGNLLNKTTREALQIIENKSKVYYLRSRTNIARVNTTSRDIVSKTDDRIDKLADQISNLVDIVNKQVVAPAKAVEIVCITCGGAHAYYECIATDSNPSSICAATGSYNQVTPPNRASHQIPPPGFASVQNNPNRFNQNQGQGNYFNQGNNFKGNNFQNNQGYRSQVNNVPNFQNQGFQNQPFSVPNNQIPPSVPN</sequence>
<name>A0A699QBC1_TANCI</name>
<dbReference type="InterPro" id="IPR005162">
    <property type="entry name" value="Retrotrans_gag_dom"/>
</dbReference>
<organism evidence="3">
    <name type="scientific">Tanacetum cinerariifolium</name>
    <name type="common">Dalmatian daisy</name>
    <name type="synonym">Chrysanthemum cinerariifolium</name>
    <dbReference type="NCBI Taxonomy" id="118510"/>
    <lineage>
        <taxon>Eukaryota</taxon>
        <taxon>Viridiplantae</taxon>
        <taxon>Streptophyta</taxon>
        <taxon>Embryophyta</taxon>
        <taxon>Tracheophyta</taxon>
        <taxon>Spermatophyta</taxon>
        <taxon>Magnoliopsida</taxon>
        <taxon>eudicotyledons</taxon>
        <taxon>Gunneridae</taxon>
        <taxon>Pentapetalae</taxon>
        <taxon>asterids</taxon>
        <taxon>campanulids</taxon>
        <taxon>Asterales</taxon>
        <taxon>Asteraceae</taxon>
        <taxon>Asteroideae</taxon>
        <taxon>Anthemideae</taxon>
        <taxon>Anthemidinae</taxon>
        <taxon>Tanacetum</taxon>
    </lineage>
</organism>